<keyword evidence="2" id="KW-1185">Reference proteome</keyword>
<comment type="caution">
    <text evidence="1">The sequence shown here is derived from an EMBL/GenBank/DDBJ whole genome shotgun (WGS) entry which is preliminary data.</text>
</comment>
<evidence type="ECO:0000313" key="2">
    <source>
        <dbReference type="Proteomes" id="UP001218218"/>
    </source>
</evidence>
<dbReference type="Proteomes" id="UP001218218">
    <property type="component" value="Unassembled WGS sequence"/>
</dbReference>
<organism evidence="1 2">
    <name type="scientific">Mycena albidolilacea</name>
    <dbReference type="NCBI Taxonomy" id="1033008"/>
    <lineage>
        <taxon>Eukaryota</taxon>
        <taxon>Fungi</taxon>
        <taxon>Dikarya</taxon>
        <taxon>Basidiomycota</taxon>
        <taxon>Agaricomycotina</taxon>
        <taxon>Agaricomycetes</taxon>
        <taxon>Agaricomycetidae</taxon>
        <taxon>Agaricales</taxon>
        <taxon>Marasmiineae</taxon>
        <taxon>Mycenaceae</taxon>
        <taxon>Mycena</taxon>
    </lineage>
</organism>
<gene>
    <name evidence="1" type="ORF">DFH08DRAFT_961724</name>
</gene>
<protein>
    <submittedName>
        <fullName evidence="1">Uncharacterized protein</fullName>
    </submittedName>
</protein>
<accession>A0AAD6ZYY5</accession>
<dbReference type="AlphaFoldDB" id="A0AAD6ZYY5"/>
<evidence type="ECO:0000313" key="1">
    <source>
        <dbReference type="EMBL" id="KAJ7346281.1"/>
    </source>
</evidence>
<proteinExistence type="predicted"/>
<reference evidence="1" key="1">
    <citation type="submission" date="2023-03" db="EMBL/GenBank/DDBJ databases">
        <title>Massive genome expansion in bonnet fungi (Mycena s.s.) driven by repeated elements and novel gene families across ecological guilds.</title>
        <authorList>
            <consortium name="Lawrence Berkeley National Laboratory"/>
            <person name="Harder C.B."/>
            <person name="Miyauchi S."/>
            <person name="Viragh M."/>
            <person name="Kuo A."/>
            <person name="Thoen E."/>
            <person name="Andreopoulos B."/>
            <person name="Lu D."/>
            <person name="Skrede I."/>
            <person name="Drula E."/>
            <person name="Henrissat B."/>
            <person name="Morin E."/>
            <person name="Kohler A."/>
            <person name="Barry K."/>
            <person name="LaButti K."/>
            <person name="Morin E."/>
            <person name="Salamov A."/>
            <person name="Lipzen A."/>
            <person name="Mereny Z."/>
            <person name="Hegedus B."/>
            <person name="Baldrian P."/>
            <person name="Stursova M."/>
            <person name="Weitz H."/>
            <person name="Taylor A."/>
            <person name="Grigoriev I.V."/>
            <person name="Nagy L.G."/>
            <person name="Martin F."/>
            <person name="Kauserud H."/>
        </authorList>
    </citation>
    <scope>NUCLEOTIDE SEQUENCE</scope>
    <source>
        <strain evidence="1">CBHHK002</strain>
    </source>
</reference>
<sequence length="222" mass="24526">MQHIPAPTLHVRPADSLHTLPSLDPGPQHAVQLQLGRTPARLRRLQQHVRRVSFPLLPLPISISSRTPSFLSSSPITFLALSRSPSPASLVPTFPLFLCPAARPLLALQCTDPLTPVRVGSVCPGRYFTVPVPYRLARGLVLRARIDERMSGAPHDERMDSHRARDLLSHQASLLMHLRLPSSLPLLHSTLVRSCPFRPPPFQLPARSVPACTSRRPHSLST</sequence>
<name>A0AAD6ZYY5_9AGAR</name>
<dbReference type="EMBL" id="JARIHO010000021">
    <property type="protein sequence ID" value="KAJ7346281.1"/>
    <property type="molecule type" value="Genomic_DNA"/>
</dbReference>